<accession>A0A841API9</accession>
<dbReference type="Proteomes" id="UP000536685">
    <property type="component" value="Unassembled WGS sequence"/>
</dbReference>
<reference evidence="7 8" key="1">
    <citation type="submission" date="2020-08" db="EMBL/GenBank/DDBJ databases">
        <title>Sequencing the genomes of 1000 actinobacteria strains.</title>
        <authorList>
            <person name="Klenk H.-P."/>
        </authorList>
    </citation>
    <scope>NUCLEOTIDE SEQUENCE [LARGE SCALE GENOMIC DNA]</scope>
    <source>
        <strain evidence="7 8">DSM 105784</strain>
    </source>
</reference>
<feature type="domain" description="F5/8 type C" evidence="6">
    <location>
        <begin position="532"/>
        <end position="677"/>
    </location>
</feature>
<dbReference type="Gene3D" id="3.20.20.80">
    <property type="entry name" value="Glycosidases"/>
    <property type="match status" value="1"/>
</dbReference>
<evidence type="ECO:0000313" key="8">
    <source>
        <dbReference type="Proteomes" id="UP000536685"/>
    </source>
</evidence>
<evidence type="ECO:0000313" key="7">
    <source>
        <dbReference type="EMBL" id="MBB5845107.1"/>
    </source>
</evidence>
<name>A0A841API9_9MICO</name>
<feature type="region of interest" description="Disordered" evidence="4">
    <location>
        <begin position="27"/>
        <end position="48"/>
    </location>
</feature>
<dbReference type="InterPro" id="IPR049166">
    <property type="entry name" value="GH39_cat"/>
</dbReference>
<evidence type="ECO:0000256" key="2">
    <source>
        <dbReference type="ARBA" id="ARBA00022801"/>
    </source>
</evidence>
<keyword evidence="8" id="KW-1185">Reference proteome</keyword>
<dbReference type="InterPro" id="IPR000421">
    <property type="entry name" value="FA58C"/>
</dbReference>
<organism evidence="7 8">
    <name type="scientific">Conyzicola lurida</name>
    <dbReference type="NCBI Taxonomy" id="1172621"/>
    <lineage>
        <taxon>Bacteria</taxon>
        <taxon>Bacillati</taxon>
        <taxon>Actinomycetota</taxon>
        <taxon>Actinomycetes</taxon>
        <taxon>Micrococcales</taxon>
        <taxon>Microbacteriaceae</taxon>
        <taxon>Conyzicola</taxon>
    </lineage>
</organism>
<dbReference type="InterPro" id="IPR008979">
    <property type="entry name" value="Galactose-bd-like_sf"/>
</dbReference>
<keyword evidence="3" id="KW-0326">Glycosidase</keyword>
<dbReference type="InterPro" id="IPR017853">
    <property type="entry name" value="GH"/>
</dbReference>
<evidence type="ECO:0000256" key="3">
    <source>
        <dbReference type="ARBA" id="ARBA00023295"/>
    </source>
</evidence>
<dbReference type="PROSITE" id="PS50022">
    <property type="entry name" value="FA58C_3"/>
    <property type="match status" value="1"/>
</dbReference>
<dbReference type="PANTHER" id="PTHR12631">
    <property type="entry name" value="ALPHA-L-IDURONIDASE"/>
    <property type="match status" value="1"/>
</dbReference>
<proteinExistence type="inferred from homology"/>
<dbReference type="PROSITE" id="PS51257">
    <property type="entry name" value="PROKAR_LIPOPROTEIN"/>
    <property type="match status" value="1"/>
</dbReference>
<keyword evidence="2" id="KW-0378">Hydrolase</keyword>
<dbReference type="PANTHER" id="PTHR12631:SF10">
    <property type="entry name" value="BETA-XYLOSIDASE-LIKE PROTEIN-RELATED"/>
    <property type="match status" value="1"/>
</dbReference>
<keyword evidence="5" id="KW-0732">Signal</keyword>
<evidence type="ECO:0000256" key="1">
    <source>
        <dbReference type="ARBA" id="ARBA00008875"/>
    </source>
</evidence>
<dbReference type="SUPFAM" id="SSF51445">
    <property type="entry name" value="(Trans)glycosidases"/>
    <property type="match status" value="1"/>
</dbReference>
<comment type="similarity">
    <text evidence="1">Belongs to the glycosyl hydrolase 39 family.</text>
</comment>
<protein>
    <recommendedName>
        <fullName evidence="6">F5/8 type C domain-containing protein</fullName>
    </recommendedName>
</protein>
<dbReference type="InterPro" id="IPR051923">
    <property type="entry name" value="Glycosyl_Hydrolase_39"/>
</dbReference>
<evidence type="ECO:0000259" key="6">
    <source>
        <dbReference type="PROSITE" id="PS50022"/>
    </source>
</evidence>
<dbReference type="AlphaFoldDB" id="A0A841API9"/>
<dbReference type="Pfam" id="PF01229">
    <property type="entry name" value="Glyco_hydro_39"/>
    <property type="match status" value="1"/>
</dbReference>
<evidence type="ECO:0000256" key="5">
    <source>
        <dbReference type="SAM" id="SignalP"/>
    </source>
</evidence>
<dbReference type="RefSeq" id="WP_184239924.1">
    <property type="nucleotide sequence ID" value="NZ_JACHMJ010000001.1"/>
</dbReference>
<dbReference type="EMBL" id="JACHMJ010000001">
    <property type="protein sequence ID" value="MBB5845107.1"/>
    <property type="molecule type" value="Genomic_DNA"/>
</dbReference>
<comment type="caution">
    <text evidence="7">The sequence shown here is derived from an EMBL/GenBank/DDBJ whole genome shotgun (WGS) entry which is preliminary data.</text>
</comment>
<sequence length="839" mass="87176">MPRLATAAALSAILALSACAPIELSPTPTPTPDVPAQPSFAPSPVTVDPAEAATASTGTASLSADFAAEGTVFDPESLLKASQGGYEPMSNLNWFAAQASQLSSMGINEIRLDHIFNDNFYNIISIGADGVPVYDFSRLDQVVSPLMAAGIDPFFVLAYRSNATPAPLYSGSSLTIWAGAVEALVAHYRDLGHPGLSYEVWNEVDVSWPGPFTTYATFYTASAEAVKRADPTAKVGGAAASDLGSGTWSTKFIDFLGANPGVPADFFSVHSYRRGNWEPITTSRALLAKAGRPGLPVLVTEWNLDSSMDSGAGTGSDTNSSVNGSSYIAKRMALAAKSGGDKFFYFSPVEGFDHTKAYNGDLGLVTVDGHRKSLGNVFQMFSELENTLVAPTISGNGTAQGNNTGIGMDTDNLSGIVTKSAENQTATVLLWNNTPNNTTMSVSLANLPYAASESNFRVVEKTISSTKGNGFADTSTVVAPSYPSASENAPVTSDTVLASSADFAKDVLVPANGVVTLTLAPSEAEAGEQARSAEPAAINLAAAASGATVTASTSIEEPDNGWAVTRLTDGERHAIERTVPARGWSSASHTVATEPESVNVDLGATKSVDTVVLWPRDSQEFDGTGFPTDFTIEGSVDGEEWTTAVTETGYNGGLPVSGAQTFSFPAAEYRYLRMTATLLSPESTVVPPTFGFQLAEFEAYRLGIPNGGFEEGTLDGWSSTGVANVLAGDIRSGAKAVQLAKPGSAVSTTVEGLLPDTTYTFGTHARLGKGAGIATISASEFGGDRVASSFTSTNWASNWVTFTTGPDATSAVLEFTLESGSKVTADDFILTQAAAAAAE</sequence>
<evidence type="ECO:0000256" key="4">
    <source>
        <dbReference type="SAM" id="MobiDB-lite"/>
    </source>
</evidence>
<gene>
    <name evidence="7" type="ORF">HD599_003430</name>
</gene>
<dbReference type="SUPFAM" id="SSF49785">
    <property type="entry name" value="Galactose-binding domain-like"/>
    <property type="match status" value="1"/>
</dbReference>
<dbReference type="Gene3D" id="2.60.120.260">
    <property type="entry name" value="Galactose-binding domain-like"/>
    <property type="match status" value="2"/>
</dbReference>
<dbReference type="Pfam" id="PF00754">
    <property type="entry name" value="F5_F8_type_C"/>
    <property type="match status" value="1"/>
</dbReference>
<feature type="signal peptide" evidence="5">
    <location>
        <begin position="1"/>
        <end position="20"/>
    </location>
</feature>
<dbReference type="GO" id="GO:0004553">
    <property type="term" value="F:hydrolase activity, hydrolyzing O-glycosyl compounds"/>
    <property type="evidence" value="ECO:0007669"/>
    <property type="project" value="TreeGrafter"/>
</dbReference>
<feature type="chain" id="PRO_5038502510" description="F5/8 type C domain-containing protein" evidence="5">
    <location>
        <begin position="21"/>
        <end position="839"/>
    </location>
</feature>